<evidence type="ECO:0000313" key="3">
    <source>
        <dbReference type="Proteomes" id="UP000238338"/>
    </source>
</evidence>
<dbReference type="RefSeq" id="WP_105516560.1">
    <property type="nucleotide sequence ID" value="NZ_PVEP01000015.1"/>
</dbReference>
<dbReference type="OrthoDB" id="8440198at2"/>
<proteinExistence type="predicted"/>
<keyword evidence="3" id="KW-1185">Reference proteome</keyword>
<organism evidence="2 3">
    <name type="scientific">Albidovulum denitrificans</name>
    <dbReference type="NCBI Taxonomy" id="404881"/>
    <lineage>
        <taxon>Bacteria</taxon>
        <taxon>Pseudomonadati</taxon>
        <taxon>Pseudomonadota</taxon>
        <taxon>Alphaproteobacteria</taxon>
        <taxon>Rhodobacterales</taxon>
        <taxon>Paracoccaceae</taxon>
        <taxon>Albidovulum</taxon>
    </lineage>
</organism>
<dbReference type="EMBL" id="PVEP01000015">
    <property type="protein sequence ID" value="PQV52919.1"/>
    <property type="molecule type" value="Genomic_DNA"/>
</dbReference>
<name>A0A2S8RWJ2_9RHOB</name>
<feature type="region of interest" description="Disordered" evidence="1">
    <location>
        <begin position="1"/>
        <end position="23"/>
    </location>
</feature>
<comment type="caution">
    <text evidence="2">The sequence shown here is derived from an EMBL/GenBank/DDBJ whole genome shotgun (WGS) entry which is preliminary data.</text>
</comment>
<evidence type="ECO:0000256" key="1">
    <source>
        <dbReference type="SAM" id="MobiDB-lite"/>
    </source>
</evidence>
<dbReference type="AlphaFoldDB" id="A0A2S8RWJ2"/>
<evidence type="ECO:0000313" key="2">
    <source>
        <dbReference type="EMBL" id="PQV52919.1"/>
    </source>
</evidence>
<gene>
    <name evidence="2" type="ORF">LX70_04025</name>
</gene>
<sequence length="194" mass="21170">MTQAYPLQWPHGRPRTKARGSSSFKVTPRRAFDELMDELVRFGAGNPVVSTNAPLRKDGTPYADALDDPLDDPGVAVYFTRKKRLVCLSCDTYSLPFENIMAIGLSIKALRDMDRWGAGQVLDQAFEGFTALPPPGAMSDAPLRSWWMVLGVQDDATEKAIREAYKYACREAGGATVELNAARDAGLAARAGQS</sequence>
<accession>A0A2S8RWJ2</accession>
<dbReference type="Proteomes" id="UP000238338">
    <property type="component" value="Unassembled WGS sequence"/>
</dbReference>
<reference evidence="2 3" key="1">
    <citation type="submission" date="2018-02" db="EMBL/GenBank/DDBJ databases">
        <title>Genomic Encyclopedia of Archaeal and Bacterial Type Strains, Phase II (KMG-II): from individual species to whole genera.</title>
        <authorList>
            <person name="Goeker M."/>
        </authorList>
    </citation>
    <scope>NUCLEOTIDE SEQUENCE [LARGE SCALE GENOMIC DNA]</scope>
    <source>
        <strain evidence="2 3">DSM 18921</strain>
    </source>
</reference>
<protein>
    <submittedName>
        <fullName evidence="2">Uncharacterized protein</fullName>
    </submittedName>
</protein>